<evidence type="ECO:0000313" key="2">
    <source>
        <dbReference type="EMBL" id="MFC3085434.1"/>
    </source>
</evidence>
<feature type="chain" id="PRO_5045494981" evidence="1">
    <location>
        <begin position="26"/>
        <end position="163"/>
    </location>
</feature>
<feature type="signal peptide" evidence="1">
    <location>
        <begin position="1"/>
        <end position="25"/>
    </location>
</feature>
<evidence type="ECO:0000313" key="3">
    <source>
        <dbReference type="Proteomes" id="UP001595445"/>
    </source>
</evidence>
<evidence type="ECO:0000256" key="1">
    <source>
        <dbReference type="SAM" id="SignalP"/>
    </source>
</evidence>
<dbReference type="Pfam" id="PF02643">
    <property type="entry name" value="DUF192"/>
    <property type="match status" value="1"/>
</dbReference>
<dbReference type="PANTHER" id="PTHR37953">
    <property type="entry name" value="UPF0127 PROTEIN MJ1496"/>
    <property type="match status" value="1"/>
</dbReference>
<dbReference type="InterPro" id="IPR038695">
    <property type="entry name" value="Saro_0823-like_sf"/>
</dbReference>
<keyword evidence="1" id="KW-0732">Signal</keyword>
<protein>
    <submittedName>
        <fullName evidence="2">DUF192 domain-containing protein</fullName>
    </submittedName>
</protein>
<accession>A0ABV7DTA2</accession>
<dbReference type="RefSeq" id="WP_197644345.1">
    <property type="nucleotide sequence ID" value="NZ_JAEACP010000011.1"/>
</dbReference>
<organism evidence="2 3">
    <name type="scientific">Tabrizicola soli</name>
    <dbReference type="NCBI Taxonomy" id="2185115"/>
    <lineage>
        <taxon>Bacteria</taxon>
        <taxon>Pseudomonadati</taxon>
        <taxon>Pseudomonadota</taxon>
        <taxon>Alphaproteobacteria</taxon>
        <taxon>Rhodobacterales</taxon>
        <taxon>Paracoccaceae</taxon>
        <taxon>Tabrizicola</taxon>
    </lineage>
</organism>
<sequence length="163" mass="17272">MRRFTRIAILLLALPGAFLPGAARAEAACAPDRLDLRWPGGGESFAVEIADDADERAQGLMFRDSMGADRGMLFVYEGPRHARFWMKNTLIPLDMIFADASGTVTRVHSDAVPGDLTPVDGGEGVVYVLEINGGLAAKLGIVPGTELRHPAIPAAMAAWPCGG</sequence>
<dbReference type="EMBL" id="JBHRSM010000010">
    <property type="protein sequence ID" value="MFC3085434.1"/>
    <property type="molecule type" value="Genomic_DNA"/>
</dbReference>
<name>A0ABV7DTA2_9RHOB</name>
<keyword evidence="3" id="KW-1185">Reference proteome</keyword>
<reference evidence="3" key="1">
    <citation type="journal article" date="2019" name="Int. J. Syst. Evol. Microbiol.">
        <title>The Global Catalogue of Microorganisms (GCM) 10K type strain sequencing project: providing services to taxonomists for standard genome sequencing and annotation.</title>
        <authorList>
            <consortium name="The Broad Institute Genomics Platform"/>
            <consortium name="The Broad Institute Genome Sequencing Center for Infectious Disease"/>
            <person name="Wu L."/>
            <person name="Ma J."/>
        </authorList>
    </citation>
    <scope>NUCLEOTIDE SEQUENCE [LARGE SCALE GENOMIC DNA]</scope>
    <source>
        <strain evidence="3">KCTC 62102</strain>
    </source>
</reference>
<gene>
    <name evidence="2" type="ORF">ACFOD6_05165</name>
</gene>
<dbReference type="InterPro" id="IPR003795">
    <property type="entry name" value="DUF192"/>
</dbReference>
<comment type="caution">
    <text evidence="2">The sequence shown here is derived from an EMBL/GenBank/DDBJ whole genome shotgun (WGS) entry which is preliminary data.</text>
</comment>
<dbReference type="Proteomes" id="UP001595445">
    <property type="component" value="Unassembled WGS sequence"/>
</dbReference>
<proteinExistence type="predicted"/>
<dbReference type="Gene3D" id="2.60.120.1140">
    <property type="entry name" value="Protein of unknown function DUF192"/>
    <property type="match status" value="1"/>
</dbReference>
<dbReference type="PANTHER" id="PTHR37953:SF1">
    <property type="entry name" value="UPF0127 PROTEIN MJ1496"/>
    <property type="match status" value="1"/>
</dbReference>